<keyword evidence="6" id="KW-1185">Reference proteome</keyword>
<dbReference type="Gene3D" id="3.80.10.10">
    <property type="entry name" value="Ribonuclease Inhibitor"/>
    <property type="match status" value="1"/>
</dbReference>
<feature type="region of interest" description="Disordered" evidence="3">
    <location>
        <begin position="743"/>
        <end position="865"/>
    </location>
</feature>
<dbReference type="InterPro" id="IPR001202">
    <property type="entry name" value="WW_dom"/>
</dbReference>
<dbReference type="SUPFAM" id="SSF52058">
    <property type="entry name" value="L domain-like"/>
    <property type="match status" value="1"/>
</dbReference>
<evidence type="ECO:0000313" key="6">
    <source>
        <dbReference type="Proteomes" id="UP001281761"/>
    </source>
</evidence>
<dbReference type="SMART" id="SM00369">
    <property type="entry name" value="LRR_TYP"/>
    <property type="match status" value="4"/>
</dbReference>
<keyword evidence="1" id="KW-0433">Leucine-rich repeat</keyword>
<evidence type="ECO:0000313" key="5">
    <source>
        <dbReference type="EMBL" id="KAK2957457.1"/>
    </source>
</evidence>
<dbReference type="PANTHER" id="PTHR48051">
    <property type="match status" value="1"/>
</dbReference>
<keyword evidence="2" id="KW-0677">Repeat</keyword>
<feature type="compositionally biased region" description="Basic residues" evidence="3">
    <location>
        <begin position="844"/>
        <end position="856"/>
    </location>
</feature>
<organism evidence="5 6">
    <name type="scientific">Blattamonas nauphoetae</name>
    <dbReference type="NCBI Taxonomy" id="2049346"/>
    <lineage>
        <taxon>Eukaryota</taxon>
        <taxon>Metamonada</taxon>
        <taxon>Preaxostyla</taxon>
        <taxon>Oxymonadida</taxon>
        <taxon>Blattamonas</taxon>
    </lineage>
</organism>
<feature type="compositionally biased region" description="Basic and acidic residues" evidence="3">
    <location>
        <begin position="743"/>
        <end position="800"/>
    </location>
</feature>
<dbReference type="Pfam" id="PF13855">
    <property type="entry name" value="LRR_8"/>
    <property type="match status" value="1"/>
</dbReference>
<dbReference type="PANTHER" id="PTHR48051:SF1">
    <property type="entry name" value="RAS SUPPRESSOR PROTEIN 1"/>
    <property type="match status" value="1"/>
</dbReference>
<evidence type="ECO:0000256" key="2">
    <source>
        <dbReference type="ARBA" id="ARBA00022737"/>
    </source>
</evidence>
<evidence type="ECO:0000259" key="4">
    <source>
        <dbReference type="PROSITE" id="PS50020"/>
    </source>
</evidence>
<dbReference type="InterPro" id="IPR001611">
    <property type="entry name" value="Leu-rich_rpt"/>
</dbReference>
<feature type="compositionally biased region" description="Basic residues" evidence="3">
    <location>
        <begin position="356"/>
        <end position="369"/>
    </location>
</feature>
<proteinExistence type="predicted"/>
<feature type="compositionally biased region" description="Acidic residues" evidence="3">
    <location>
        <begin position="226"/>
        <end position="235"/>
    </location>
</feature>
<evidence type="ECO:0000256" key="3">
    <source>
        <dbReference type="SAM" id="MobiDB-lite"/>
    </source>
</evidence>
<feature type="region of interest" description="Disordered" evidence="3">
    <location>
        <begin position="355"/>
        <end position="390"/>
    </location>
</feature>
<dbReference type="InterPro" id="IPR003591">
    <property type="entry name" value="Leu-rich_rpt_typical-subtyp"/>
</dbReference>
<evidence type="ECO:0000256" key="1">
    <source>
        <dbReference type="ARBA" id="ARBA00022614"/>
    </source>
</evidence>
<feature type="compositionally biased region" description="Basic and acidic residues" evidence="3">
    <location>
        <begin position="829"/>
        <end position="843"/>
    </location>
</feature>
<name>A0ABQ9Y138_9EUKA</name>
<feature type="region of interest" description="Disordered" evidence="3">
    <location>
        <begin position="156"/>
        <end position="273"/>
    </location>
</feature>
<dbReference type="PROSITE" id="PS50020">
    <property type="entry name" value="WW_DOMAIN_2"/>
    <property type="match status" value="1"/>
</dbReference>
<reference evidence="5 6" key="1">
    <citation type="journal article" date="2022" name="bioRxiv">
        <title>Genomics of Preaxostyla Flagellates Illuminates Evolutionary Transitions and the Path Towards Mitochondrial Loss.</title>
        <authorList>
            <person name="Novak L.V.F."/>
            <person name="Treitli S.C."/>
            <person name="Pyrih J."/>
            <person name="Halakuc P."/>
            <person name="Pipaliya S.V."/>
            <person name="Vacek V."/>
            <person name="Brzon O."/>
            <person name="Soukal P."/>
            <person name="Eme L."/>
            <person name="Dacks J.B."/>
            <person name="Karnkowska A."/>
            <person name="Elias M."/>
            <person name="Hampl V."/>
        </authorList>
    </citation>
    <scope>NUCLEOTIDE SEQUENCE [LARGE SCALE GENOMIC DNA]</scope>
    <source>
        <strain evidence="5">NAU3</strain>
        <tissue evidence="5">Gut</tissue>
    </source>
</reference>
<comment type="caution">
    <text evidence="5">The sequence shown here is derived from an EMBL/GenBank/DDBJ whole genome shotgun (WGS) entry which is preliminary data.</text>
</comment>
<sequence length="891" mass="105409">MKDQICQLTHLNLTNNKITELPPTIGGLVNLKILLLSFNNIKELPSSLTQCFLLEELYLNNNKLRFLPPDIGRLIHLKKLDVTSNLIIDLPNSLRHCKGLEEISYGRNPHLNLTWTRFVPLGKNKAPFILSFLTFRARWLLSGRFEEVNLDDWNRKERQRREAKRKHEEEKEKKRQEMRARGLGNRMGTVPRQQRLKTVSWGTPKPPASNPKATAADVEMKTKNEVEEDNADEGADGPNVKGLRISKRTQKFLEYTSRNPKPKEESEPEEDDVPQRIFFMDHEMNSTSWIDPRFFAFVRHLASLRVLFAMDDDNSVMGWKLEEKAESDKKEGKQEAGTKQEFGEAVKRLVEERNAKKAKMDKRHLKKRRDREIEKRKQHEMKRRKRHAERYHSEMRRVQNAEEAERRRNIVEQMYLESLQEQGQKIDRPPIPPMPRPVDVAAAYSSSDFEFVSLGELEESDTSAEYSEILSSELFSSSESFSLSSSEMFGNLDSSSEEEEQLMKQALSSRLRNRRAPIPPLPLELKGDTQSTRQKNTPLKKSVLNPIAILPKLNTQKNPKRLLGLKFALLELEQEMEENPITYKHTDTLHPRRHLREKMQRLRRKRRQNDVNPLLKSMQQMGPSRQMRVIDDLLLQRVFTFPVFKETILCENDKCRGSGTMLCPYHYCLDCCLKQKNRYVCMFHHHGIKVLNFEEDRKGLTQGTILEDEATLLLSHIGEANTLDVAEIERKKKEQVEKRVAMEQEKELQRKREEEEERRRMLERSGEKYKEEMARKEKEIEEMRRRDEERALEEERERKALHQKKGLLDENDDDEPEDAEAEELDEEELQRREERRKQKEEEKKKRKEERRKKREERKKEEEKQRLEIERAKAELIELQRNRMHKLGLQPQ</sequence>
<feature type="compositionally biased region" description="Basic and acidic residues" evidence="3">
    <location>
        <begin position="156"/>
        <end position="180"/>
    </location>
</feature>
<dbReference type="PROSITE" id="PS51450">
    <property type="entry name" value="LRR"/>
    <property type="match status" value="2"/>
</dbReference>
<dbReference type="InterPro" id="IPR032675">
    <property type="entry name" value="LRR_dom_sf"/>
</dbReference>
<dbReference type="EMBL" id="JARBJD010000046">
    <property type="protein sequence ID" value="KAK2957457.1"/>
    <property type="molecule type" value="Genomic_DNA"/>
</dbReference>
<dbReference type="InterPro" id="IPR050216">
    <property type="entry name" value="LRR_domain-containing"/>
</dbReference>
<dbReference type="Proteomes" id="UP001281761">
    <property type="component" value="Unassembled WGS sequence"/>
</dbReference>
<feature type="compositionally biased region" description="Acidic residues" evidence="3">
    <location>
        <begin position="809"/>
        <end position="828"/>
    </location>
</feature>
<feature type="domain" description="WW" evidence="4">
    <location>
        <begin position="257"/>
        <end position="294"/>
    </location>
</feature>
<protein>
    <recommendedName>
        <fullName evidence="4">WW domain-containing protein</fullName>
    </recommendedName>
</protein>
<gene>
    <name evidence="5" type="ORF">BLNAU_7614</name>
</gene>
<feature type="compositionally biased region" description="Basic residues" evidence="3">
    <location>
        <begin position="378"/>
        <end position="389"/>
    </location>
</feature>
<accession>A0ABQ9Y138</accession>